<organism evidence="2 3">
    <name type="scientific">Ureaplasma ceti</name>
    <dbReference type="NCBI Taxonomy" id="3119530"/>
    <lineage>
        <taxon>Bacteria</taxon>
        <taxon>Bacillati</taxon>
        <taxon>Mycoplasmatota</taxon>
        <taxon>Mycoplasmoidales</taxon>
        <taxon>Mycoplasmoidaceae</taxon>
        <taxon>Ureaplasma</taxon>
    </lineage>
</organism>
<keyword evidence="1" id="KW-1133">Transmembrane helix</keyword>
<name>A0ABP9U7J0_9BACT</name>
<evidence type="ECO:0000256" key="1">
    <source>
        <dbReference type="SAM" id="Phobius"/>
    </source>
</evidence>
<sequence>MPRIKIRKHKKQYRIKLYKLPFKLVNIFIVIFSARLIECFNFLNFYFIWWVHFINKRNELVIKVLSEQTLVDSLWCSGTYRQLTTQISPTNSKLVECLHC</sequence>
<accession>A0ABP9U7J0</accession>
<dbReference type="EMBL" id="BAABQM010000003">
    <property type="protein sequence ID" value="GAA5414784.1"/>
    <property type="molecule type" value="Genomic_DNA"/>
</dbReference>
<protein>
    <submittedName>
        <fullName evidence="2">Uncharacterized protein</fullName>
    </submittedName>
</protein>
<dbReference type="Proteomes" id="UP001449582">
    <property type="component" value="Unassembled WGS sequence"/>
</dbReference>
<gene>
    <name evidence="2" type="ORF">UREOM_4950</name>
</gene>
<keyword evidence="1" id="KW-0472">Membrane</keyword>
<evidence type="ECO:0000313" key="3">
    <source>
        <dbReference type="Proteomes" id="UP001449582"/>
    </source>
</evidence>
<keyword evidence="1" id="KW-0812">Transmembrane</keyword>
<comment type="caution">
    <text evidence="2">The sequence shown here is derived from an EMBL/GenBank/DDBJ whole genome shotgun (WGS) entry which is preliminary data.</text>
</comment>
<keyword evidence="3" id="KW-1185">Reference proteome</keyword>
<evidence type="ECO:0000313" key="2">
    <source>
        <dbReference type="EMBL" id="GAA5414784.1"/>
    </source>
</evidence>
<proteinExistence type="predicted"/>
<reference evidence="2" key="1">
    <citation type="submission" date="2024-02" db="EMBL/GenBank/DDBJ databases">
        <title>Draft genome sequence of new strains in genus Ureaplasma.</title>
        <authorList>
            <person name="Nakajima Y."/>
            <person name="Segawa T."/>
        </authorList>
    </citation>
    <scope>NUCLEOTIDE SEQUENCE [LARGE SCALE GENOMIC DNA]</scope>
    <source>
        <strain evidence="2">OM1</strain>
    </source>
</reference>
<feature type="transmembrane region" description="Helical" evidence="1">
    <location>
        <begin position="20"/>
        <end position="49"/>
    </location>
</feature>